<dbReference type="STRING" id="1121881.SAMN02745225_01840"/>
<evidence type="ECO:0000313" key="2">
    <source>
        <dbReference type="EMBL" id="SHE86528.1"/>
    </source>
</evidence>
<dbReference type="PANTHER" id="PTHR43252">
    <property type="entry name" value="TRANSCRIPTIONAL REGULATOR YQJI"/>
    <property type="match status" value="1"/>
</dbReference>
<proteinExistence type="predicted"/>
<keyword evidence="3" id="KW-1185">Reference proteome</keyword>
<dbReference type="Pfam" id="PF03551">
    <property type="entry name" value="PadR"/>
    <property type="match status" value="1"/>
</dbReference>
<dbReference type="RefSeq" id="WP_072791608.1">
    <property type="nucleotide sequence ID" value="NZ_FQUL01000031.1"/>
</dbReference>
<evidence type="ECO:0000313" key="3">
    <source>
        <dbReference type="Proteomes" id="UP000184295"/>
    </source>
</evidence>
<dbReference type="InterPro" id="IPR005149">
    <property type="entry name" value="Tscrpt_reg_PadR_N"/>
</dbReference>
<name>A0A1M4WZ49_9ACTN</name>
<dbReference type="AlphaFoldDB" id="A0A1M4WZ49"/>
<reference evidence="3" key="1">
    <citation type="submission" date="2016-11" db="EMBL/GenBank/DDBJ databases">
        <authorList>
            <person name="Varghese N."/>
            <person name="Submissions S."/>
        </authorList>
    </citation>
    <scope>NUCLEOTIDE SEQUENCE [LARGE SCALE GENOMIC DNA]</scope>
    <source>
        <strain evidence="3">DSM 19514</strain>
    </source>
</reference>
<sequence>MRSNGNTQYLEAAVLGLLTENPQHGYELQRRIVSAFGTLFHPSWGSIYPALSRLERQGYIETSEEPKLRSLLASTGSLGGDLATFKSSHRKEQPPKRQRKSYRITDRGAQLLHDLLSGMDVTDDRAFWVALAFSDRLSPNRRLSIANRRIYALEERMKELKENELLSGSTMRSLALQGIYLRLTEELSWLEGICKDLSESEEGDSSVRR</sequence>
<evidence type="ECO:0000259" key="1">
    <source>
        <dbReference type="Pfam" id="PF03551"/>
    </source>
</evidence>
<dbReference type="InterPro" id="IPR036388">
    <property type="entry name" value="WH-like_DNA-bd_sf"/>
</dbReference>
<accession>A0A1M4WZ49</accession>
<dbReference type="InterPro" id="IPR036390">
    <property type="entry name" value="WH_DNA-bd_sf"/>
</dbReference>
<dbReference type="EMBL" id="FQUL01000031">
    <property type="protein sequence ID" value="SHE86528.1"/>
    <property type="molecule type" value="Genomic_DNA"/>
</dbReference>
<organism evidence="2 3">
    <name type="scientific">Ferrithrix thermotolerans DSM 19514</name>
    <dbReference type="NCBI Taxonomy" id="1121881"/>
    <lineage>
        <taxon>Bacteria</taxon>
        <taxon>Bacillati</taxon>
        <taxon>Actinomycetota</taxon>
        <taxon>Acidimicrobiia</taxon>
        <taxon>Acidimicrobiales</taxon>
        <taxon>Acidimicrobiaceae</taxon>
        <taxon>Ferrithrix</taxon>
    </lineage>
</organism>
<dbReference type="Proteomes" id="UP000184295">
    <property type="component" value="Unassembled WGS sequence"/>
</dbReference>
<dbReference type="OrthoDB" id="2374094at2"/>
<dbReference type="PANTHER" id="PTHR43252:SF2">
    <property type="entry name" value="TRANSCRIPTION REGULATOR, PADR-LIKE FAMILY"/>
    <property type="match status" value="1"/>
</dbReference>
<gene>
    <name evidence="2" type="ORF">SAMN02745225_01840</name>
</gene>
<protein>
    <submittedName>
        <fullName evidence="2">Transcriptional regulator PadR-like family protein</fullName>
    </submittedName>
</protein>
<feature type="domain" description="Transcription regulator PadR N-terminal" evidence="1">
    <location>
        <begin position="14"/>
        <end position="67"/>
    </location>
</feature>
<dbReference type="Gene3D" id="1.10.10.10">
    <property type="entry name" value="Winged helix-like DNA-binding domain superfamily/Winged helix DNA-binding domain"/>
    <property type="match status" value="1"/>
</dbReference>
<dbReference type="SUPFAM" id="SSF46785">
    <property type="entry name" value="Winged helix' DNA-binding domain"/>
    <property type="match status" value="2"/>
</dbReference>